<name>A0A8J3CZK9_9BACT</name>
<dbReference type="PANTHER" id="PTHR47572">
    <property type="entry name" value="LIPOPROTEIN-RELATED"/>
    <property type="match status" value="1"/>
</dbReference>
<evidence type="ECO:0000256" key="3">
    <source>
        <dbReference type="SAM" id="SignalP"/>
    </source>
</evidence>
<feature type="active site" description="Proton donor/acceptor" evidence="1">
    <location>
        <position position="221"/>
    </location>
</feature>
<dbReference type="InterPro" id="IPR013658">
    <property type="entry name" value="SGL"/>
</dbReference>
<dbReference type="GO" id="GO:0046872">
    <property type="term" value="F:metal ion binding"/>
    <property type="evidence" value="ECO:0007669"/>
    <property type="project" value="UniProtKB-KW"/>
</dbReference>
<evidence type="ECO:0000259" key="4">
    <source>
        <dbReference type="Pfam" id="PF08450"/>
    </source>
</evidence>
<dbReference type="SUPFAM" id="SSF63829">
    <property type="entry name" value="Calcium-dependent phosphotriesterase"/>
    <property type="match status" value="1"/>
</dbReference>
<comment type="cofactor">
    <cofactor evidence="2">
        <name>Zn(2+)</name>
        <dbReference type="ChEBI" id="CHEBI:29105"/>
    </cofactor>
    <text evidence="2">Binds 1 divalent metal cation per subunit.</text>
</comment>
<feature type="domain" description="SMP-30/Gluconolactonase/LRE-like region" evidence="4">
    <location>
        <begin position="85"/>
        <end position="277"/>
    </location>
</feature>
<keyword evidence="3" id="KW-0732">Signal</keyword>
<proteinExistence type="predicted"/>
<dbReference type="Pfam" id="PF08450">
    <property type="entry name" value="SGL"/>
    <property type="match status" value="1"/>
</dbReference>
<dbReference type="Proteomes" id="UP000598271">
    <property type="component" value="Unassembled WGS sequence"/>
</dbReference>
<dbReference type="PANTHER" id="PTHR47572:SF5">
    <property type="entry name" value="BLR2277 PROTEIN"/>
    <property type="match status" value="1"/>
</dbReference>
<dbReference type="InterPro" id="IPR051262">
    <property type="entry name" value="SMP-30/CGR1_Lactonase"/>
</dbReference>
<feature type="signal peptide" evidence="3">
    <location>
        <begin position="1"/>
        <end position="22"/>
    </location>
</feature>
<dbReference type="InterPro" id="IPR011042">
    <property type="entry name" value="6-blade_b-propeller_TolB-like"/>
</dbReference>
<evidence type="ECO:0000313" key="5">
    <source>
        <dbReference type="EMBL" id="GHB52953.1"/>
    </source>
</evidence>
<reference evidence="5 6" key="1">
    <citation type="journal article" date="2014" name="Int. J. Syst. Evol. Microbiol.">
        <title>Complete genome sequence of Corynebacterium casei LMG S-19264T (=DSM 44701T), isolated from a smear-ripened cheese.</title>
        <authorList>
            <consortium name="US DOE Joint Genome Institute (JGI-PGF)"/>
            <person name="Walter F."/>
            <person name="Albersmeier A."/>
            <person name="Kalinowski J."/>
            <person name="Ruckert C."/>
        </authorList>
    </citation>
    <scope>NUCLEOTIDE SEQUENCE [LARGE SCALE GENOMIC DNA]</scope>
    <source>
        <strain evidence="5 6">KCTC 12866</strain>
    </source>
</reference>
<feature type="binding site" evidence="2">
    <location>
        <position position="44"/>
    </location>
    <ligand>
        <name>a divalent metal cation</name>
        <dbReference type="ChEBI" id="CHEBI:60240"/>
    </ligand>
</feature>
<dbReference type="InterPro" id="IPR005511">
    <property type="entry name" value="SMP-30"/>
</dbReference>
<evidence type="ECO:0000256" key="2">
    <source>
        <dbReference type="PIRSR" id="PIRSR605511-2"/>
    </source>
</evidence>
<dbReference type="Gene3D" id="2.120.10.30">
    <property type="entry name" value="TolB, C-terminal domain"/>
    <property type="match status" value="1"/>
</dbReference>
<keyword evidence="2" id="KW-0479">Metal-binding</keyword>
<feature type="binding site" evidence="2">
    <location>
        <position position="174"/>
    </location>
    <ligand>
        <name>a divalent metal cation</name>
        <dbReference type="ChEBI" id="CHEBI:60240"/>
    </ligand>
</feature>
<dbReference type="RefSeq" id="WP_189562500.1">
    <property type="nucleotide sequence ID" value="NZ_BMXF01000001.1"/>
</dbReference>
<gene>
    <name evidence="5" type="ORF">GCM10007390_02040</name>
</gene>
<dbReference type="AlphaFoldDB" id="A0A8J3CZK9"/>
<evidence type="ECO:0000256" key="1">
    <source>
        <dbReference type="PIRSR" id="PIRSR605511-1"/>
    </source>
</evidence>
<feature type="binding site" evidence="2">
    <location>
        <position position="221"/>
    </location>
    <ligand>
        <name>a divalent metal cation</name>
        <dbReference type="ChEBI" id="CHEBI:60240"/>
    </ligand>
</feature>
<accession>A0A8J3CZK9</accession>
<keyword evidence="6" id="KW-1185">Reference proteome</keyword>
<organism evidence="5 6">
    <name type="scientific">Persicitalea jodogahamensis</name>
    <dbReference type="NCBI Taxonomy" id="402147"/>
    <lineage>
        <taxon>Bacteria</taxon>
        <taxon>Pseudomonadati</taxon>
        <taxon>Bacteroidota</taxon>
        <taxon>Cytophagia</taxon>
        <taxon>Cytophagales</taxon>
        <taxon>Spirosomataceae</taxon>
        <taxon>Persicitalea</taxon>
    </lineage>
</organism>
<feature type="binding site" evidence="2">
    <location>
        <position position="130"/>
    </location>
    <ligand>
        <name>substrate</name>
    </ligand>
</feature>
<comment type="caution">
    <text evidence="5">The sequence shown here is derived from an EMBL/GenBank/DDBJ whole genome shotgun (WGS) entry which is preliminary data.</text>
</comment>
<protein>
    <submittedName>
        <fullName evidence="5">Gluconolactonase</fullName>
    </submittedName>
</protein>
<sequence length="306" mass="33592">MNLPRTLLLFFTVLSPLISTWAQPDAPPATKTFTVPEEFTNNCEGPAVDAEGNVYAVNFAQDGTIAKISRRGKTSFFITLPKGSTGNGIRFGDANTFYIADFTGHNVLKANLETREVSVYTHEPRMNQPNDVAITRSGHIFCSDPNWKAGTGQVWHVAPGGKTRLVAENMGTTNGIEVSPDEKTLYVNESVQRNVWAFDLAADGTLSNKRLLHQFADGGMDGMRCTADGNLYVTRHGMGQVAVLSPDGKVVRTIPTIGKKVSNICFGGKKGKNAYITLQDRGNLETFKVKSPGREWVMMREFVKQR</sequence>
<keyword evidence="2" id="KW-0862">Zinc</keyword>
<feature type="chain" id="PRO_5035176814" evidence="3">
    <location>
        <begin position="23"/>
        <end position="306"/>
    </location>
</feature>
<dbReference type="EMBL" id="BMXF01000001">
    <property type="protein sequence ID" value="GHB52953.1"/>
    <property type="molecule type" value="Genomic_DNA"/>
</dbReference>
<dbReference type="PRINTS" id="PR01790">
    <property type="entry name" value="SMP30FAMILY"/>
</dbReference>
<evidence type="ECO:0000313" key="6">
    <source>
        <dbReference type="Proteomes" id="UP000598271"/>
    </source>
</evidence>